<dbReference type="RefSeq" id="XP_005707127.1">
    <property type="nucleotide sequence ID" value="XM_005707070.1"/>
</dbReference>
<dbReference type="GO" id="GO:0003955">
    <property type="term" value="F:NAD(P)H dehydrogenase (quinone) activity"/>
    <property type="evidence" value="ECO:0007669"/>
    <property type="project" value="TreeGrafter"/>
</dbReference>
<keyword evidence="3" id="KW-0274">FAD</keyword>
<dbReference type="EMBL" id="KB454498">
    <property type="protein sequence ID" value="EME30607.1"/>
    <property type="molecule type" value="Genomic_DNA"/>
</dbReference>
<dbReference type="Proteomes" id="UP000030680">
    <property type="component" value="Unassembled WGS sequence"/>
</dbReference>
<keyword evidence="7" id="KW-1185">Reference proteome</keyword>
<dbReference type="Pfam" id="PF07992">
    <property type="entry name" value="Pyr_redox_2"/>
    <property type="match status" value="1"/>
</dbReference>
<dbReference type="GeneID" id="17089327"/>
<protein>
    <submittedName>
        <fullName evidence="6">NADH dehydrogenase</fullName>
        <ecNumber evidence="6">1.6.99.3</ecNumber>
    </submittedName>
</protein>
<dbReference type="GO" id="GO:0019646">
    <property type="term" value="P:aerobic electron transport chain"/>
    <property type="evidence" value="ECO:0007669"/>
    <property type="project" value="TreeGrafter"/>
</dbReference>
<evidence type="ECO:0000313" key="6">
    <source>
        <dbReference type="EMBL" id="EME30607.1"/>
    </source>
</evidence>
<evidence type="ECO:0000256" key="2">
    <source>
        <dbReference type="ARBA" id="ARBA00022630"/>
    </source>
</evidence>
<sequence>MLLAYVHGICSRKSSFNCFRRTHFLSSTRFLFPSKRRQVRAPSLHLSCLYTTREKSVNSSKPILHPKITILGGGFGGLYTALTLSRYPWTRLTKPKITLVDRSDRFVFLPMLYEVAFGQLDKWQVAPTFSQLLQGTDVEFVLGQVEKVDVQKSTCEIFSTKYGQKEFYHDRLVIAIGTEPSLSSVPGADKYALPFRTLEHAEQLKQKLVNLTKMRRQQNRKPVIFVIGGSYSGVELASNVAEYFRGEARVCIVDRGNRLLDAASEHNRNVALQTLRSLNVESLLDMEVSCVTENAVSLKSIQESTQESEKKFDADLVLWTAGFKPSSWLQFVALEKDPTGRILTSSTLQATRHDNIFVLGDAAAVTDVNGQRCKATAQVAIQQAECAAWNIWASLCNKKPVPFRYEHLGELMTLGKYNGTAEVFGIPLSGTSAQFTRRLAYLFRMPTNLHRLKVGQNWVFKPVSCFFENFSFPL</sequence>
<dbReference type="STRING" id="130081.M2XKE3"/>
<dbReference type="KEGG" id="gsl:Gasu_20690"/>
<evidence type="ECO:0000313" key="7">
    <source>
        <dbReference type="Proteomes" id="UP000030680"/>
    </source>
</evidence>
<evidence type="ECO:0000256" key="4">
    <source>
        <dbReference type="ARBA" id="ARBA00023002"/>
    </source>
</evidence>
<evidence type="ECO:0000256" key="3">
    <source>
        <dbReference type="ARBA" id="ARBA00022827"/>
    </source>
</evidence>
<dbReference type="InterPro" id="IPR051169">
    <property type="entry name" value="NADH-Q_oxidoreductase"/>
</dbReference>
<dbReference type="PANTHER" id="PTHR42913:SF4">
    <property type="entry name" value="ALTERNATIVE NAD(P)H-UBIQUINONE OXIDOREDUCTASE C1, CHLOROPLASTIC_MITOCHONDRIAL"/>
    <property type="match status" value="1"/>
</dbReference>
<comment type="cofactor">
    <cofactor evidence="1">
        <name>FAD</name>
        <dbReference type="ChEBI" id="CHEBI:57692"/>
    </cofactor>
</comment>
<dbReference type="PANTHER" id="PTHR42913">
    <property type="entry name" value="APOPTOSIS-INDUCING FACTOR 1"/>
    <property type="match status" value="1"/>
</dbReference>
<dbReference type="InterPro" id="IPR036188">
    <property type="entry name" value="FAD/NAD-bd_sf"/>
</dbReference>
<dbReference type="OMA" id="GTPMKFG"/>
<name>M2XKE3_GALSU</name>
<dbReference type="PRINTS" id="PR00411">
    <property type="entry name" value="PNDRDTASEI"/>
</dbReference>
<feature type="domain" description="FAD/NAD(P)-binding" evidence="5">
    <location>
        <begin position="67"/>
        <end position="384"/>
    </location>
</feature>
<keyword evidence="2" id="KW-0285">Flavoprotein</keyword>
<evidence type="ECO:0000256" key="1">
    <source>
        <dbReference type="ARBA" id="ARBA00001974"/>
    </source>
</evidence>
<dbReference type="EC" id="1.6.99.3" evidence="6"/>
<reference evidence="7" key="1">
    <citation type="journal article" date="2013" name="Science">
        <title>Gene transfer from bacteria and archaea facilitated evolution of an extremophilic eukaryote.</title>
        <authorList>
            <person name="Schonknecht G."/>
            <person name="Chen W.H."/>
            <person name="Ternes C.M."/>
            <person name="Barbier G.G."/>
            <person name="Shrestha R.P."/>
            <person name="Stanke M."/>
            <person name="Brautigam A."/>
            <person name="Baker B.J."/>
            <person name="Banfield J.F."/>
            <person name="Garavito R.M."/>
            <person name="Carr K."/>
            <person name="Wilkerson C."/>
            <person name="Rensing S.A."/>
            <person name="Gagneul D."/>
            <person name="Dickenson N.E."/>
            <person name="Oesterhelt C."/>
            <person name="Lercher M.J."/>
            <person name="Weber A.P."/>
        </authorList>
    </citation>
    <scope>NUCLEOTIDE SEQUENCE [LARGE SCALE GENOMIC DNA]</scope>
    <source>
        <strain evidence="7">074W</strain>
    </source>
</reference>
<dbReference type="Gramene" id="EME30607">
    <property type="protein sequence ID" value="EME30607"/>
    <property type="gene ID" value="Gasu_20690"/>
</dbReference>
<dbReference type="Gene3D" id="3.50.50.100">
    <property type="match status" value="1"/>
</dbReference>
<keyword evidence="4 6" id="KW-0560">Oxidoreductase</keyword>
<evidence type="ECO:0000259" key="5">
    <source>
        <dbReference type="Pfam" id="PF07992"/>
    </source>
</evidence>
<organism evidence="6 7">
    <name type="scientific">Galdieria sulphuraria</name>
    <name type="common">Red alga</name>
    <dbReference type="NCBI Taxonomy" id="130081"/>
    <lineage>
        <taxon>Eukaryota</taxon>
        <taxon>Rhodophyta</taxon>
        <taxon>Bangiophyceae</taxon>
        <taxon>Galdieriales</taxon>
        <taxon>Galdieriaceae</taxon>
        <taxon>Galdieria</taxon>
    </lineage>
</organism>
<dbReference type="InterPro" id="IPR023753">
    <property type="entry name" value="FAD/NAD-binding_dom"/>
</dbReference>
<gene>
    <name evidence="6" type="ORF">Gasu_20690</name>
</gene>
<dbReference type="AlphaFoldDB" id="M2XKE3"/>
<proteinExistence type="predicted"/>
<dbReference type="eggNOG" id="KOG2495">
    <property type="taxonomic scope" value="Eukaryota"/>
</dbReference>
<dbReference type="PRINTS" id="PR00368">
    <property type="entry name" value="FADPNR"/>
</dbReference>
<dbReference type="SUPFAM" id="SSF51905">
    <property type="entry name" value="FAD/NAD(P)-binding domain"/>
    <property type="match status" value="1"/>
</dbReference>
<dbReference type="OrthoDB" id="5376590at2759"/>
<accession>M2XKE3</accession>